<feature type="transmembrane region" description="Helical" evidence="5">
    <location>
        <begin position="145"/>
        <end position="164"/>
    </location>
</feature>
<feature type="transmembrane region" description="Helical" evidence="5">
    <location>
        <begin position="79"/>
        <end position="101"/>
    </location>
</feature>
<evidence type="ECO:0000256" key="3">
    <source>
        <dbReference type="ARBA" id="ARBA00022989"/>
    </source>
</evidence>
<keyword evidence="4 5" id="KW-0472">Membrane</keyword>
<feature type="transmembrane region" description="Helical" evidence="5">
    <location>
        <begin position="12"/>
        <end position="31"/>
    </location>
</feature>
<comment type="subcellular location">
    <subcellularLocation>
        <location evidence="1">Membrane</location>
        <topology evidence="1">Multi-pass membrane protein</topology>
    </subcellularLocation>
</comment>
<keyword evidence="2 5" id="KW-0812">Transmembrane</keyword>
<dbReference type="GO" id="GO:0004252">
    <property type="term" value="F:serine-type endopeptidase activity"/>
    <property type="evidence" value="ECO:0007669"/>
    <property type="project" value="InterPro"/>
</dbReference>
<dbReference type="GO" id="GO:0006508">
    <property type="term" value="P:proteolysis"/>
    <property type="evidence" value="ECO:0007669"/>
    <property type="project" value="UniProtKB-KW"/>
</dbReference>
<dbReference type="OrthoDB" id="7836448at2"/>
<dbReference type="Pfam" id="PF01694">
    <property type="entry name" value="Rhomboid"/>
    <property type="match status" value="1"/>
</dbReference>
<dbReference type="InterPro" id="IPR022764">
    <property type="entry name" value="Peptidase_S54_rhomboid_dom"/>
</dbReference>
<keyword evidence="8" id="KW-1185">Reference proteome</keyword>
<feature type="transmembrane region" description="Helical" evidence="5">
    <location>
        <begin position="195"/>
        <end position="217"/>
    </location>
</feature>
<dbReference type="KEGG" id="cmag:CBW24_12525"/>
<evidence type="ECO:0000313" key="8">
    <source>
        <dbReference type="Proteomes" id="UP000219050"/>
    </source>
</evidence>
<accession>A0A291M1A1</accession>
<name>A0A291M1A1_9RHOB</name>
<dbReference type="InterPro" id="IPR035952">
    <property type="entry name" value="Rhomboid-like_sf"/>
</dbReference>
<sequence length="227" mass="24486">MSDHTSPFNAIPPVVLLLTAGLALPELLFWASKSGLVPGARGGDDMRLFALQRFAFSGELMDRMRAAGQYPFAGMIRLISYPFVHASFTQMVFAAVFVLALGKMVGEVFSQMAVAVIFFASAICGALIYTLLLDDPRPLIGGFPAAYGLIGAYTFILWVGYGAVGQNQYRAFSLIGFLLAIQLVFGLLFGGGNDWVAELGGFVTGLILSIPLSPHGTRRLLEALRRR</sequence>
<evidence type="ECO:0000259" key="6">
    <source>
        <dbReference type="Pfam" id="PF01694"/>
    </source>
</evidence>
<dbReference type="Proteomes" id="UP000219050">
    <property type="component" value="Chromosome"/>
</dbReference>
<keyword evidence="7" id="KW-0645">Protease</keyword>
<proteinExistence type="predicted"/>
<keyword evidence="3 5" id="KW-1133">Transmembrane helix</keyword>
<keyword evidence="7" id="KW-0378">Hydrolase</keyword>
<dbReference type="AlphaFoldDB" id="A0A291M1A1"/>
<dbReference type="Gene3D" id="1.20.1540.10">
    <property type="entry name" value="Rhomboid-like"/>
    <property type="match status" value="1"/>
</dbReference>
<evidence type="ECO:0000256" key="1">
    <source>
        <dbReference type="ARBA" id="ARBA00004141"/>
    </source>
</evidence>
<dbReference type="RefSeq" id="WP_088663605.1">
    <property type="nucleotide sequence ID" value="NZ_CP021404.1"/>
</dbReference>
<feature type="transmembrane region" description="Helical" evidence="5">
    <location>
        <begin position="171"/>
        <end position="189"/>
    </location>
</feature>
<dbReference type="GO" id="GO:0016020">
    <property type="term" value="C:membrane"/>
    <property type="evidence" value="ECO:0007669"/>
    <property type="project" value="UniProtKB-SubCell"/>
</dbReference>
<organism evidence="7 8">
    <name type="scientific">Pacificitalea manganoxidans</name>
    <dbReference type="NCBI Taxonomy" id="1411902"/>
    <lineage>
        <taxon>Bacteria</taxon>
        <taxon>Pseudomonadati</taxon>
        <taxon>Pseudomonadota</taxon>
        <taxon>Alphaproteobacteria</taxon>
        <taxon>Rhodobacterales</taxon>
        <taxon>Paracoccaceae</taxon>
        <taxon>Pacificitalea</taxon>
    </lineage>
</organism>
<evidence type="ECO:0000313" key="7">
    <source>
        <dbReference type="EMBL" id="ATI42746.1"/>
    </source>
</evidence>
<gene>
    <name evidence="7" type="ORF">CBW24_12525</name>
</gene>
<protein>
    <submittedName>
        <fullName evidence="7">Rhomboid family intramembrane serine protease</fullName>
    </submittedName>
</protein>
<evidence type="ECO:0000256" key="4">
    <source>
        <dbReference type="ARBA" id="ARBA00023136"/>
    </source>
</evidence>
<evidence type="ECO:0000256" key="5">
    <source>
        <dbReference type="SAM" id="Phobius"/>
    </source>
</evidence>
<dbReference type="SUPFAM" id="SSF144091">
    <property type="entry name" value="Rhomboid-like"/>
    <property type="match status" value="1"/>
</dbReference>
<feature type="domain" description="Peptidase S54 rhomboid" evidence="6">
    <location>
        <begin position="75"/>
        <end position="213"/>
    </location>
</feature>
<dbReference type="EMBL" id="CP021404">
    <property type="protein sequence ID" value="ATI42746.1"/>
    <property type="molecule type" value="Genomic_DNA"/>
</dbReference>
<evidence type="ECO:0000256" key="2">
    <source>
        <dbReference type="ARBA" id="ARBA00022692"/>
    </source>
</evidence>
<feature type="transmembrane region" description="Helical" evidence="5">
    <location>
        <begin position="113"/>
        <end position="133"/>
    </location>
</feature>
<reference evidence="7 8" key="1">
    <citation type="submission" date="2017-05" db="EMBL/GenBank/DDBJ databases">
        <title>Comparative genomic and metabolic analysis of manganese-oxidizing mechanisms in Celeribater manganoxidans DY25T: its adaption to the environment of polymetallic nodule.</title>
        <authorList>
            <person name="Wang X."/>
        </authorList>
    </citation>
    <scope>NUCLEOTIDE SEQUENCE [LARGE SCALE GENOMIC DNA]</scope>
    <source>
        <strain evidence="7 8">DY25</strain>
    </source>
</reference>